<evidence type="ECO:0000313" key="3">
    <source>
        <dbReference type="Proteomes" id="UP001162131"/>
    </source>
</evidence>
<dbReference type="InterPro" id="IPR016135">
    <property type="entry name" value="UBQ-conjugating_enzyme/RWD"/>
</dbReference>
<gene>
    <name evidence="2" type="ORF">BSTOLATCC_MIC32898</name>
</gene>
<dbReference type="Gene3D" id="3.10.110.10">
    <property type="entry name" value="Ubiquitin Conjugating Enzyme"/>
    <property type="match status" value="1"/>
</dbReference>
<evidence type="ECO:0000313" key="2">
    <source>
        <dbReference type="EMBL" id="CAG9322993.1"/>
    </source>
</evidence>
<dbReference type="Pfam" id="PF16543">
    <property type="entry name" value="DFRP_C"/>
    <property type="match status" value="1"/>
</dbReference>
<dbReference type="InterPro" id="IPR040213">
    <property type="entry name" value="GIR2-like"/>
</dbReference>
<keyword evidence="3" id="KW-1185">Reference proteome</keyword>
<dbReference type="InterPro" id="IPR032378">
    <property type="entry name" value="ZC3H15/TMA46_C"/>
</dbReference>
<dbReference type="PROSITE" id="PS50908">
    <property type="entry name" value="RWD"/>
    <property type="match status" value="1"/>
</dbReference>
<dbReference type="PANTHER" id="PTHR12292">
    <property type="entry name" value="RWD DOMAIN-CONTAINING PROTEIN"/>
    <property type="match status" value="1"/>
</dbReference>
<name>A0AAU9JBW3_9CILI</name>
<dbReference type="EMBL" id="CAJZBQ010000033">
    <property type="protein sequence ID" value="CAG9322993.1"/>
    <property type="molecule type" value="Genomic_DNA"/>
</dbReference>
<dbReference type="Pfam" id="PF05773">
    <property type="entry name" value="RWD"/>
    <property type="match status" value="1"/>
</dbReference>
<proteinExistence type="predicted"/>
<evidence type="ECO:0000259" key="1">
    <source>
        <dbReference type="PROSITE" id="PS50908"/>
    </source>
</evidence>
<organism evidence="2 3">
    <name type="scientific">Blepharisma stoltei</name>
    <dbReference type="NCBI Taxonomy" id="1481888"/>
    <lineage>
        <taxon>Eukaryota</taxon>
        <taxon>Sar</taxon>
        <taxon>Alveolata</taxon>
        <taxon>Ciliophora</taxon>
        <taxon>Postciliodesmatophora</taxon>
        <taxon>Heterotrichea</taxon>
        <taxon>Heterotrichida</taxon>
        <taxon>Blepharismidae</taxon>
        <taxon>Blepharisma</taxon>
    </lineage>
</organism>
<dbReference type="Proteomes" id="UP001162131">
    <property type="component" value="Unassembled WGS sequence"/>
</dbReference>
<accession>A0AAU9JBW3</accession>
<dbReference type="SUPFAM" id="SSF54495">
    <property type="entry name" value="UBC-like"/>
    <property type="match status" value="1"/>
</dbReference>
<protein>
    <recommendedName>
        <fullName evidence="1">RWD domain-containing protein</fullName>
    </recommendedName>
</protein>
<dbReference type="SMART" id="SM00591">
    <property type="entry name" value="RWD"/>
    <property type="match status" value="1"/>
</dbReference>
<feature type="domain" description="RWD" evidence="1">
    <location>
        <begin position="7"/>
        <end position="108"/>
    </location>
</feature>
<reference evidence="2" key="1">
    <citation type="submission" date="2021-09" db="EMBL/GenBank/DDBJ databases">
        <authorList>
            <consortium name="AG Swart"/>
            <person name="Singh M."/>
            <person name="Singh A."/>
            <person name="Seah K."/>
            <person name="Emmerich C."/>
        </authorList>
    </citation>
    <scope>NUCLEOTIDE SEQUENCE</scope>
    <source>
        <strain evidence="2">ATCC30299</strain>
    </source>
</reference>
<comment type="caution">
    <text evidence="2">The sequence shown here is derived from an EMBL/GenBank/DDBJ whole genome shotgun (WGS) entry which is preliminary data.</text>
</comment>
<sequence length="202" mass="23522">MNDEQLEEYSALELIFPDLITKQTETSFDVIIEPNPGEENSIGIKLSIFLNPDYPREAPSYTLKPLYDLDRNAIEPLNQVVSDIIDRDMGNPMMFDLIEGIREWLNNQYSAEEEEKIVEVVKKVYDTYTPVTPESFLAWQEQYNRELKIKEENDRELLKAQPYINGLTYQDVWSKPSGKEIFEKGYHAEADEEDKEGLDAED</sequence>
<dbReference type="InterPro" id="IPR006575">
    <property type="entry name" value="RWD_dom"/>
</dbReference>
<dbReference type="AlphaFoldDB" id="A0AAU9JBW3"/>